<accession>A0A9Q0GW35</accession>
<dbReference type="Proteomes" id="UP001141806">
    <property type="component" value="Unassembled WGS sequence"/>
</dbReference>
<sequence>MEASVSHVRAVVCRRLGDLVPPAPVVFMRPHLIKILLVLIFWGIRGGCEDRDGVGALISTPKDSRRRADGKIWTFDGFLVGQNYESIGPSNPSWYPISFQGYL</sequence>
<comment type="caution">
    <text evidence="1">The sequence shown here is derived from an EMBL/GenBank/DDBJ whole genome shotgun (WGS) entry which is preliminary data.</text>
</comment>
<gene>
    <name evidence="1" type="ORF">NE237_011442</name>
</gene>
<organism evidence="1 2">
    <name type="scientific">Protea cynaroides</name>
    <dbReference type="NCBI Taxonomy" id="273540"/>
    <lineage>
        <taxon>Eukaryota</taxon>
        <taxon>Viridiplantae</taxon>
        <taxon>Streptophyta</taxon>
        <taxon>Embryophyta</taxon>
        <taxon>Tracheophyta</taxon>
        <taxon>Spermatophyta</taxon>
        <taxon>Magnoliopsida</taxon>
        <taxon>Proteales</taxon>
        <taxon>Proteaceae</taxon>
        <taxon>Protea</taxon>
    </lineage>
</organism>
<dbReference type="EMBL" id="JAMYWD010000011">
    <property type="protein sequence ID" value="KAJ4954659.1"/>
    <property type="molecule type" value="Genomic_DNA"/>
</dbReference>
<dbReference type="AlphaFoldDB" id="A0A9Q0GW35"/>
<name>A0A9Q0GW35_9MAGN</name>
<evidence type="ECO:0000313" key="2">
    <source>
        <dbReference type="Proteomes" id="UP001141806"/>
    </source>
</evidence>
<proteinExistence type="predicted"/>
<protein>
    <submittedName>
        <fullName evidence="1">Uncharacterized protein</fullName>
    </submittedName>
</protein>
<evidence type="ECO:0000313" key="1">
    <source>
        <dbReference type="EMBL" id="KAJ4954659.1"/>
    </source>
</evidence>
<keyword evidence="2" id="KW-1185">Reference proteome</keyword>
<reference evidence="1" key="1">
    <citation type="journal article" date="2023" name="Plant J.">
        <title>The genome of the king protea, Protea cynaroides.</title>
        <authorList>
            <person name="Chang J."/>
            <person name="Duong T.A."/>
            <person name="Schoeman C."/>
            <person name="Ma X."/>
            <person name="Roodt D."/>
            <person name="Barker N."/>
            <person name="Li Z."/>
            <person name="Van de Peer Y."/>
            <person name="Mizrachi E."/>
        </authorList>
    </citation>
    <scope>NUCLEOTIDE SEQUENCE</scope>
    <source>
        <tissue evidence="1">Young leaves</tissue>
    </source>
</reference>